<feature type="compositionally biased region" description="Acidic residues" evidence="2">
    <location>
        <begin position="212"/>
        <end position="224"/>
    </location>
</feature>
<dbReference type="PANTHER" id="PTHR13225">
    <property type="entry name" value="MISEXPRESSION SUPPRESSOR OF RAS 6"/>
    <property type="match status" value="1"/>
</dbReference>
<sequence length="441" mass="49763">MTSVPLKRFYKELPVWIVEDHHDVVCHIYRAIASKHLPLENIKMVHLDSHPDLLIPVNMSADTVFDKEKLFSELSIENWIIPMVYAGHVSYVAWLHPYWAQQIREGEHRMAVGRDSSTTTIRLTSTDNYFLSDGLYVSEDQLENSKLLRLDVVKVNPVKASHGSASEGGGRWFVKRARTEDDKGGQASCSESLSRCTDTLHPAESSSGTNLGDDDDDDDGEDDGSTSYVVKRISAFLSETEPYILDIDLDFFTCKNPFKELYTQEEFTILQELYNFQGPGPDADKEELDACVDRRVHQLEDLEAAFADLLEDDGEETVTRWARNPGMASLTQLVSSLRSRNLCPDYEMVHQAGLTCDSVELPHHISTDEEIDRLVSAVQLFLKALPKPTLVTMSRSSLDEYCPVEQVDSVQTRVLAVLESLYGPLDLHKDFENNSTETRVP</sequence>
<evidence type="ECO:0000256" key="2">
    <source>
        <dbReference type="SAM" id="MobiDB-lite"/>
    </source>
</evidence>
<feature type="region of interest" description="Disordered" evidence="2">
    <location>
        <begin position="182"/>
        <end position="225"/>
    </location>
</feature>
<accession>A0A671VTC2</accession>
<reference evidence="3" key="3">
    <citation type="submission" date="2025-09" db="UniProtKB">
        <authorList>
            <consortium name="Ensembl"/>
        </authorList>
    </citation>
    <scope>IDENTIFICATION</scope>
</reference>
<evidence type="ECO:0000313" key="3">
    <source>
        <dbReference type="Ensembl" id="ENSSAUP00010029489.1"/>
    </source>
</evidence>
<evidence type="ECO:0000313" key="4">
    <source>
        <dbReference type="Proteomes" id="UP000472265"/>
    </source>
</evidence>
<comment type="similarity">
    <text evidence="1">Belongs to the UPF0489 family.</text>
</comment>
<evidence type="ECO:0000256" key="1">
    <source>
        <dbReference type="ARBA" id="ARBA00007099"/>
    </source>
</evidence>
<protein>
    <submittedName>
        <fullName evidence="3">Chromosome 5 open reading frame 22</fullName>
    </submittedName>
</protein>
<dbReference type="Ensembl" id="ENSSAUT00010031092.1">
    <property type="protein sequence ID" value="ENSSAUP00010029489.1"/>
    <property type="gene ID" value="ENSSAUG00010012644.1"/>
</dbReference>
<gene>
    <name evidence="3" type="primary">C5orf22</name>
    <name evidence="3" type="synonym">c21h5orf22</name>
</gene>
<reference evidence="3" key="2">
    <citation type="submission" date="2025-08" db="UniProtKB">
        <authorList>
            <consortium name="Ensembl"/>
        </authorList>
    </citation>
    <scope>IDENTIFICATION</scope>
</reference>
<dbReference type="AlphaFoldDB" id="A0A671VTC2"/>
<dbReference type="PANTHER" id="PTHR13225:SF3">
    <property type="entry name" value="UPF0489 PROTEIN C5ORF22"/>
    <property type="match status" value="1"/>
</dbReference>
<dbReference type="Proteomes" id="UP000472265">
    <property type="component" value="Chromosome 21"/>
</dbReference>
<dbReference type="Pfam" id="PF12640">
    <property type="entry name" value="UPF0489"/>
    <property type="match status" value="1"/>
</dbReference>
<proteinExistence type="inferred from homology"/>
<organism evidence="3 4">
    <name type="scientific">Sparus aurata</name>
    <name type="common">Gilthead sea bream</name>
    <dbReference type="NCBI Taxonomy" id="8175"/>
    <lineage>
        <taxon>Eukaryota</taxon>
        <taxon>Metazoa</taxon>
        <taxon>Chordata</taxon>
        <taxon>Craniata</taxon>
        <taxon>Vertebrata</taxon>
        <taxon>Euteleostomi</taxon>
        <taxon>Actinopterygii</taxon>
        <taxon>Neopterygii</taxon>
        <taxon>Teleostei</taxon>
        <taxon>Neoteleostei</taxon>
        <taxon>Acanthomorphata</taxon>
        <taxon>Eupercaria</taxon>
        <taxon>Spariformes</taxon>
        <taxon>Sparidae</taxon>
        <taxon>Sparus</taxon>
    </lineage>
</organism>
<keyword evidence="4" id="KW-1185">Reference proteome</keyword>
<name>A0A671VTC2_SPAAU</name>
<feature type="compositionally biased region" description="Polar residues" evidence="2">
    <location>
        <begin position="187"/>
        <end position="197"/>
    </location>
</feature>
<dbReference type="InterPro" id="IPR024131">
    <property type="entry name" value="UPF0489"/>
</dbReference>
<dbReference type="GeneTree" id="ENSGT00390000001801"/>
<reference evidence="3" key="1">
    <citation type="submission" date="2021-04" db="EMBL/GenBank/DDBJ databases">
        <authorList>
            <consortium name="Wellcome Sanger Institute Data Sharing"/>
        </authorList>
    </citation>
    <scope>NUCLEOTIDE SEQUENCE [LARGE SCALE GENOMIC DNA]</scope>
</reference>